<dbReference type="AlphaFoldDB" id="A0A0R0DE30"/>
<dbReference type="PANTHER" id="PTHR43540:SF6">
    <property type="entry name" value="ISOCHORISMATASE-LIKE DOMAIN-CONTAINING PROTEIN"/>
    <property type="match status" value="1"/>
</dbReference>
<dbReference type="EMBL" id="LDJM01000022">
    <property type="protein sequence ID" value="KRG76535.1"/>
    <property type="molecule type" value="Genomic_DNA"/>
</dbReference>
<dbReference type="STRING" id="336566.ABB30_09430"/>
<evidence type="ECO:0000259" key="2">
    <source>
        <dbReference type="Pfam" id="PF00857"/>
    </source>
</evidence>
<accession>A0A0R0DE30</accession>
<dbReference type="SUPFAM" id="SSF52499">
    <property type="entry name" value="Isochorismatase-like hydrolases"/>
    <property type="match status" value="1"/>
</dbReference>
<dbReference type="Proteomes" id="UP000050956">
    <property type="component" value="Unassembled WGS sequence"/>
</dbReference>
<dbReference type="InterPro" id="IPR050272">
    <property type="entry name" value="Isochorismatase-like_hydrls"/>
</dbReference>
<dbReference type="PANTHER" id="PTHR43540">
    <property type="entry name" value="PEROXYUREIDOACRYLATE/UREIDOACRYLATE AMIDOHYDROLASE-RELATED"/>
    <property type="match status" value="1"/>
</dbReference>
<evidence type="ECO:0000313" key="4">
    <source>
        <dbReference type="Proteomes" id="UP000050956"/>
    </source>
</evidence>
<protein>
    <recommendedName>
        <fullName evidence="2">Isochorismatase-like domain-containing protein</fullName>
    </recommendedName>
</protein>
<dbReference type="PATRIC" id="fig|336566.3.peg.1304"/>
<reference evidence="3 4" key="1">
    <citation type="submission" date="2015-05" db="EMBL/GenBank/DDBJ databases">
        <title>Genome sequencing and analysis of members of genus Stenotrophomonas.</title>
        <authorList>
            <person name="Patil P.P."/>
            <person name="Midha S."/>
            <person name="Patil P.B."/>
        </authorList>
    </citation>
    <scope>NUCLEOTIDE SEQUENCE [LARGE SCALE GENOMIC DNA]</scope>
    <source>
        <strain evidence="3 4">DSM 24757</strain>
    </source>
</reference>
<keyword evidence="1" id="KW-0378">Hydrolase</keyword>
<organism evidence="3 4">
    <name type="scientific">Stenotrophomonas ginsengisoli</name>
    <dbReference type="NCBI Taxonomy" id="336566"/>
    <lineage>
        <taxon>Bacteria</taxon>
        <taxon>Pseudomonadati</taxon>
        <taxon>Pseudomonadota</taxon>
        <taxon>Gammaproteobacteria</taxon>
        <taxon>Lysobacterales</taxon>
        <taxon>Lysobacteraceae</taxon>
        <taxon>Stenotrophomonas</taxon>
    </lineage>
</organism>
<comment type="caution">
    <text evidence="3">The sequence shown here is derived from an EMBL/GenBank/DDBJ whole genome shotgun (WGS) entry which is preliminary data.</text>
</comment>
<dbReference type="GO" id="GO:0016787">
    <property type="term" value="F:hydrolase activity"/>
    <property type="evidence" value="ECO:0007669"/>
    <property type="project" value="UniProtKB-KW"/>
</dbReference>
<dbReference type="CDD" id="cd00431">
    <property type="entry name" value="cysteine_hydrolases"/>
    <property type="match status" value="1"/>
</dbReference>
<dbReference type="InterPro" id="IPR036380">
    <property type="entry name" value="Isochorismatase-like_sf"/>
</dbReference>
<feature type="domain" description="Isochorismatase-like" evidence="2">
    <location>
        <begin position="7"/>
        <end position="169"/>
    </location>
</feature>
<dbReference type="Gene3D" id="3.40.50.850">
    <property type="entry name" value="Isochorismatase-like"/>
    <property type="match status" value="1"/>
</dbReference>
<sequence>MNAGPRCALLVIDLFSTFAFSGGPGLARRALQIAPNIAALRARFDQAHADVIHANDNFGHWQDDLDTLVGHCRKQGGAAAELARQLSPADHHLRRLKPRHSALHATPLPVLLEQRQIRHVVLAGLATDACILATAMEANMRGLHVWVPSDAVAARTDALHQAGLHILRHGLQIPTIASHSVQGLFPIQT</sequence>
<gene>
    <name evidence="3" type="ORF">ABB30_09430</name>
</gene>
<dbReference type="InterPro" id="IPR000868">
    <property type="entry name" value="Isochorismatase-like_dom"/>
</dbReference>
<keyword evidence="4" id="KW-1185">Reference proteome</keyword>
<proteinExistence type="predicted"/>
<evidence type="ECO:0000256" key="1">
    <source>
        <dbReference type="ARBA" id="ARBA00022801"/>
    </source>
</evidence>
<dbReference type="RefSeq" id="WP_057638057.1">
    <property type="nucleotide sequence ID" value="NZ_LDJM01000022.1"/>
</dbReference>
<evidence type="ECO:0000313" key="3">
    <source>
        <dbReference type="EMBL" id="KRG76535.1"/>
    </source>
</evidence>
<name>A0A0R0DE30_9GAMM</name>
<dbReference type="Pfam" id="PF00857">
    <property type="entry name" value="Isochorismatase"/>
    <property type="match status" value="1"/>
</dbReference>